<evidence type="ECO:0000313" key="2">
    <source>
        <dbReference type="EMBL" id="OSX64658.1"/>
    </source>
</evidence>
<evidence type="ECO:0000313" key="3">
    <source>
        <dbReference type="Proteomes" id="UP000194127"/>
    </source>
</evidence>
<keyword evidence="1" id="KW-0472">Membrane</keyword>
<dbReference type="AlphaFoldDB" id="A0A1X6N7P7"/>
<dbReference type="OrthoDB" id="2279611at2759"/>
<feature type="transmembrane region" description="Helical" evidence="1">
    <location>
        <begin position="177"/>
        <end position="199"/>
    </location>
</feature>
<evidence type="ECO:0000256" key="1">
    <source>
        <dbReference type="SAM" id="Phobius"/>
    </source>
</evidence>
<dbReference type="EMBL" id="KZ110593">
    <property type="protein sequence ID" value="OSX64658.1"/>
    <property type="molecule type" value="Genomic_DNA"/>
</dbReference>
<dbReference type="Proteomes" id="UP000194127">
    <property type="component" value="Unassembled WGS sequence"/>
</dbReference>
<keyword evidence="3" id="KW-1185">Reference proteome</keyword>
<dbReference type="RefSeq" id="XP_024341452.1">
    <property type="nucleotide sequence ID" value="XM_024477438.1"/>
</dbReference>
<gene>
    <name evidence="2" type="ORF">POSPLADRAFT_1038754</name>
</gene>
<name>A0A1X6N7P7_9APHY</name>
<evidence type="ECO:0008006" key="4">
    <source>
        <dbReference type="Google" id="ProtNLM"/>
    </source>
</evidence>
<organism evidence="2 3">
    <name type="scientific">Postia placenta MAD-698-R-SB12</name>
    <dbReference type="NCBI Taxonomy" id="670580"/>
    <lineage>
        <taxon>Eukaryota</taxon>
        <taxon>Fungi</taxon>
        <taxon>Dikarya</taxon>
        <taxon>Basidiomycota</taxon>
        <taxon>Agaricomycotina</taxon>
        <taxon>Agaricomycetes</taxon>
        <taxon>Polyporales</taxon>
        <taxon>Adustoporiaceae</taxon>
        <taxon>Rhodonia</taxon>
    </lineage>
</organism>
<keyword evidence="1" id="KW-1133">Transmembrane helix</keyword>
<reference evidence="2 3" key="1">
    <citation type="submission" date="2017-04" db="EMBL/GenBank/DDBJ databases">
        <title>Genome Sequence of the Model Brown-Rot Fungus Postia placenta SB12.</title>
        <authorList>
            <consortium name="DOE Joint Genome Institute"/>
            <person name="Gaskell J."/>
            <person name="Kersten P."/>
            <person name="Larrondo L.F."/>
            <person name="Canessa P."/>
            <person name="Martinez D."/>
            <person name="Hibbett D."/>
            <person name="Schmoll M."/>
            <person name="Kubicek C.P."/>
            <person name="Martinez A.T."/>
            <person name="Yadav J."/>
            <person name="Master E."/>
            <person name="Magnuson J.K."/>
            <person name="James T."/>
            <person name="Yaver D."/>
            <person name="Berka R."/>
            <person name="Labutti K."/>
            <person name="Lipzen A."/>
            <person name="Aerts A."/>
            <person name="Barry K."/>
            <person name="Henrissat B."/>
            <person name="Blanchette R."/>
            <person name="Grigoriev I."/>
            <person name="Cullen D."/>
        </authorList>
    </citation>
    <scope>NUCLEOTIDE SEQUENCE [LARGE SCALE GENOMIC DNA]</scope>
    <source>
        <strain evidence="2 3">MAD-698-R-SB12</strain>
    </source>
</reference>
<dbReference type="GeneID" id="36322388"/>
<dbReference type="STRING" id="670580.A0A1X6N7P7"/>
<keyword evidence="1" id="KW-0812">Transmembrane</keyword>
<protein>
    <recommendedName>
        <fullName evidence="4">Tetraspanin</fullName>
    </recommendedName>
</protein>
<feature type="transmembrane region" description="Helical" evidence="1">
    <location>
        <begin position="75"/>
        <end position="96"/>
    </location>
</feature>
<accession>A0A1X6N7P7</accession>
<sequence length="221" mass="24072">MGFWGFCDLLLLAAAIASIAFSVIWRQPNLLINLTMDAQHLTAGLIMGVILLLSWLISIGALLSPSRSTTGFVVLNWAIVVDSIAILVVGTSLWFYTLHIQDNYLAIWEVQSNATKIAVQDLFQCCGYFEPNDTTVAIGGFCSSPAFVAGLYNATVTTANACVGPITGYAEPMLNQVFTLVYGFMAVVISLFLASLCVIKTRQEKERFRKIDAKRGGRGFV</sequence>
<feature type="transmembrane region" description="Helical" evidence="1">
    <location>
        <begin position="42"/>
        <end position="63"/>
    </location>
</feature>
<proteinExistence type="predicted"/>